<dbReference type="InterPro" id="IPR000620">
    <property type="entry name" value="EamA_dom"/>
</dbReference>
<keyword evidence="3" id="KW-1003">Cell membrane</keyword>
<feature type="transmembrane region" description="Helical" evidence="7">
    <location>
        <begin position="141"/>
        <end position="161"/>
    </location>
</feature>
<feature type="transmembrane region" description="Helical" evidence="7">
    <location>
        <begin position="167"/>
        <end position="185"/>
    </location>
</feature>
<dbReference type="InterPro" id="IPR050638">
    <property type="entry name" value="AA-Vitamin_Transporters"/>
</dbReference>
<feature type="transmembrane region" description="Helical" evidence="7">
    <location>
        <begin position="112"/>
        <end position="129"/>
    </location>
</feature>
<keyword evidence="10" id="KW-1185">Reference proteome</keyword>
<feature type="domain" description="N-acetyltransferase" evidence="8">
    <location>
        <begin position="329"/>
        <end position="533"/>
    </location>
</feature>
<dbReference type="SUPFAM" id="SSF103481">
    <property type="entry name" value="Multidrug resistance efflux transporter EmrE"/>
    <property type="match status" value="2"/>
</dbReference>
<comment type="subcellular location">
    <subcellularLocation>
        <location evidence="1">Cell membrane</location>
        <topology evidence="1">Multi-pass membrane protein</topology>
    </subcellularLocation>
</comment>
<dbReference type="InterPro" id="IPR037185">
    <property type="entry name" value="EmrE-like"/>
</dbReference>
<comment type="similarity">
    <text evidence="2">Belongs to the EamA transporter family.</text>
</comment>
<evidence type="ECO:0000256" key="6">
    <source>
        <dbReference type="ARBA" id="ARBA00023136"/>
    </source>
</evidence>
<dbReference type="PANTHER" id="PTHR32322">
    <property type="entry name" value="INNER MEMBRANE TRANSPORTER"/>
    <property type="match status" value="1"/>
</dbReference>
<dbReference type="RefSeq" id="WP_123197324.1">
    <property type="nucleotide sequence ID" value="NZ_QICB01000001.1"/>
</dbReference>
<dbReference type="InterPro" id="IPR000182">
    <property type="entry name" value="GNAT_dom"/>
</dbReference>
<dbReference type="CDD" id="cd04301">
    <property type="entry name" value="NAT_SF"/>
    <property type="match status" value="1"/>
</dbReference>
<dbReference type="PANTHER" id="PTHR32322:SF18">
    <property type="entry name" value="S-ADENOSYLMETHIONINE_S-ADENOSYLHOMOCYSTEINE TRANSPORTER"/>
    <property type="match status" value="1"/>
</dbReference>
<accession>A0A3N0AHE6</accession>
<dbReference type="AlphaFoldDB" id="A0A3N0AHE6"/>
<evidence type="ECO:0000256" key="4">
    <source>
        <dbReference type="ARBA" id="ARBA00022692"/>
    </source>
</evidence>
<evidence type="ECO:0000256" key="1">
    <source>
        <dbReference type="ARBA" id="ARBA00004651"/>
    </source>
</evidence>
<reference evidence="10" key="1">
    <citation type="submission" date="2018-05" db="EMBL/GenBank/DDBJ databases">
        <title>Genome Sequencing of selected type strains of the family Eggerthellaceae.</title>
        <authorList>
            <person name="Danylec N."/>
            <person name="Stoll D.A."/>
            <person name="Doetsch A."/>
            <person name="Huch M."/>
        </authorList>
    </citation>
    <scope>NUCLEOTIDE SEQUENCE [LARGE SCALE GENOMIC DNA]</scope>
    <source>
        <strain evidence="10">DSM 17537</strain>
    </source>
</reference>
<feature type="transmembrane region" description="Helical" evidence="7">
    <location>
        <begin position="83"/>
        <end position="106"/>
    </location>
</feature>
<dbReference type="GO" id="GO:0016747">
    <property type="term" value="F:acyltransferase activity, transferring groups other than amino-acyl groups"/>
    <property type="evidence" value="ECO:0007669"/>
    <property type="project" value="InterPro"/>
</dbReference>
<dbReference type="InterPro" id="IPR016181">
    <property type="entry name" value="Acyl_CoA_acyltransferase"/>
</dbReference>
<dbReference type="Pfam" id="PF00892">
    <property type="entry name" value="EamA"/>
    <property type="match status" value="2"/>
</dbReference>
<feature type="transmembrane region" description="Helical" evidence="7">
    <location>
        <begin position="42"/>
        <end position="63"/>
    </location>
</feature>
<evidence type="ECO:0000256" key="5">
    <source>
        <dbReference type="ARBA" id="ARBA00022989"/>
    </source>
</evidence>
<comment type="caution">
    <text evidence="9">The sequence shown here is derived from an EMBL/GenBank/DDBJ whole genome shotgun (WGS) entry which is preliminary data.</text>
</comment>
<dbReference type="EMBL" id="QICB01000001">
    <property type="protein sequence ID" value="RNL21482.1"/>
    <property type="molecule type" value="Genomic_DNA"/>
</dbReference>
<name>A0A3N0AHE6_9ACTN</name>
<dbReference type="SUPFAM" id="SSF55729">
    <property type="entry name" value="Acyl-CoA N-acyltransferases (Nat)"/>
    <property type="match status" value="1"/>
</dbReference>
<organism evidence="9 10">
    <name type="scientific">Slackia faecicanis</name>
    <dbReference type="NCBI Taxonomy" id="255723"/>
    <lineage>
        <taxon>Bacteria</taxon>
        <taxon>Bacillati</taxon>
        <taxon>Actinomycetota</taxon>
        <taxon>Coriobacteriia</taxon>
        <taxon>Eggerthellales</taxon>
        <taxon>Eggerthellaceae</taxon>
        <taxon>Slackia</taxon>
    </lineage>
</organism>
<dbReference type="OrthoDB" id="9810818at2"/>
<dbReference type="Gene3D" id="3.40.630.30">
    <property type="match status" value="1"/>
</dbReference>
<dbReference type="GO" id="GO:0005886">
    <property type="term" value="C:plasma membrane"/>
    <property type="evidence" value="ECO:0007669"/>
    <property type="project" value="UniProtKB-SubCell"/>
</dbReference>
<evidence type="ECO:0000256" key="2">
    <source>
        <dbReference type="ARBA" id="ARBA00007362"/>
    </source>
</evidence>
<evidence type="ECO:0000256" key="3">
    <source>
        <dbReference type="ARBA" id="ARBA00022475"/>
    </source>
</evidence>
<evidence type="ECO:0000313" key="10">
    <source>
        <dbReference type="Proteomes" id="UP000267368"/>
    </source>
</evidence>
<feature type="transmembrane region" description="Helical" evidence="7">
    <location>
        <begin position="225"/>
        <end position="244"/>
    </location>
</feature>
<evidence type="ECO:0000259" key="8">
    <source>
        <dbReference type="PROSITE" id="PS51186"/>
    </source>
</evidence>
<protein>
    <submittedName>
        <fullName evidence="9">GNAT family N-acetyltransferase</fullName>
    </submittedName>
</protein>
<sequence>MTTSNASKSHVARGILLTAIGACCWGFSGTCAQLLTNEYGIPVSWLITVRMCAGALLFLAVCLGKNWRSFRAALRDTRSLVHIMIFGLFGVLLTQFSYITCISYTNAGTGTVLERLGLVIILFYICMTVRRLPRLREAVGVALALAGVFLIATHGNIGTLAIPPQGLFWGLMTAVAMACYTLMPVKPLAKWGSFIVTGIAMSTAAVSSAVLLQPWKLDVTVTLEVVLIVAVMVVIGTFAAYLFYLQGVNDAGSMRAGLVGCLEPVSAIVISAVWLHTPIGIFDIVGAALILTMVVLTTQKEEPREHDRFSGSLRDVPLFQGSASRLGYYEARRATSEDFNAFSAVLETGHEMMAELGISEQGDKKYPSERRVMRAIDRGNAYVVTMDAEAAKADAGAGDASVIDAVAVDTQGRRVIGVFSLDMGGDAAYARSEGAVWTDFSDMRPEGGSEYAALHWVTVVPEARRSGVGMFILGEAERMAKEAGKACVRADAYEENSPIRRLFERYGFHSCGSIVLKNSLGRKRRRAAYELIL</sequence>
<feature type="transmembrane region" description="Helical" evidence="7">
    <location>
        <begin position="192"/>
        <end position="213"/>
    </location>
</feature>
<evidence type="ECO:0000256" key="7">
    <source>
        <dbReference type="SAM" id="Phobius"/>
    </source>
</evidence>
<evidence type="ECO:0000313" key="9">
    <source>
        <dbReference type="EMBL" id="RNL21482.1"/>
    </source>
</evidence>
<gene>
    <name evidence="9" type="ORF">DMP07_01155</name>
</gene>
<keyword evidence="6 7" id="KW-0472">Membrane</keyword>
<feature type="transmembrane region" description="Helical" evidence="7">
    <location>
        <begin position="256"/>
        <end position="275"/>
    </location>
</feature>
<dbReference type="Pfam" id="PF00583">
    <property type="entry name" value="Acetyltransf_1"/>
    <property type="match status" value="1"/>
</dbReference>
<feature type="transmembrane region" description="Helical" evidence="7">
    <location>
        <begin position="281"/>
        <end position="298"/>
    </location>
</feature>
<keyword evidence="4 7" id="KW-0812">Transmembrane</keyword>
<dbReference type="PROSITE" id="PS51186">
    <property type="entry name" value="GNAT"/>
    <property type="match status" value="1"/>
</dbReference>
<keyword evidence="5 7" id="KW-1133">Transmembrane helix</keyword>
<dbReference type="Proteomes" id="UP000267368">
    <property type="component" value="Unassembled WGS sequence"/>
</dbReference>
<keyword evidence="9" id="KW-0808">Transferase</keyword>
<proteinExistence type="inferred from homology"/>